<feature type="domain" description="Scaffold protein FimL second" evidence="1">
    <location>
        <begin position="157"/>
        <end position="294"/>
    </location>
</feature>
<dbReference type="EMBL" id="VIKR01000002">
    <property type="protein sequence ID" value="TQV75124.1"/>
    <property type="molecule type" value="Genomic_DNA"/>
</dbReference>
<sequence length="558" mass="63633">MSQVSSLQSLDLILEDVSAEINLSINGLEQYSKNSDDKQPLKKTIVHLKKLKGVFTLLEMQGAQRLVSDAIALVKSLPIKKKETRQKLLEIVTTALARLMRYTEHVNQKPYDMPQLLLPAINNMRSAINATTLSESTFFKGETRKPRANLRPVMVTTEESAEQSRHFRQMYQIGFIEVLRQTNVVGGLKMMQRAMKLLDEECPRPNSPNLWWIAQAMLDGYVHNALKVTKTRLKMLARLDLQIRQVENKPTHVLNDNRAETRLLAKEMLYLTSISGAYSELISQVLAHFEIEPTELTDKLLRQESEAMRGPSDKDYSSIAETLLEEIMLLQDAIHNSQENEFEPLDLPQTLKQLTNLNSLLKILQVDDQTVRLSVAIDLLTKAIEEGMVMEDKDINILKTVLESISKVVNESELAKYSSKAAIRRSTLSPEKLAVCEQAYKDVQLLIKEFLSFTKQNRKQTILKNVKEQVDKILESIKLLDSDDATQVMEGCRVFLEYHLTKNPHSTSEKAINLFADIVSSIEFYLETLKFTAKPNKQILEFAQDSLLKLNRETKSKS</sequence>
<organism evidence="2 3">
    <name type="scientific">Aliikangiella marina</name>
    <dbReference type="NCBI Taxonomy" id="1712262"/>
    <lineage>
        <taxon>Bacteria</taxon>
        <taxon>Pseudomonadati</taxon>
        <taxon>Pseudomonadota</taxon>
        <taxon>Gammaproteobacteria</taxon>
        <taxon>Oceanospirillales</taxon>
        <taxon>Pleioneaceae</taxon>
        <taxon>Aliikangiella</taxon>
    </lineage>
</organism>
<dbReference type="InterPro" id="IPR058661">
    <property type="entry name" value="FimL_2nd"/>
</dbReference>
<comment type="caution">
    <text evidence="2">The sequence shown here is derived from an EMBL/GenBank/DDBJ whole genome shotgun (WGS) entry which is preliminary data.</text>
</comment>
<reference evidence="2 3" key="1">
    <citation type="submission" date="2019-06" db="EMBL/GenBank/DDBJ databases">
        <title>Draft genome of Aliikangiella marina GYP-15.</title>
        <authorList>
            <person name="Wang G."/>
        </authorList>
    </citation>
    <scope>NUCLEOTIDE SEQUENCE [LARGE SCALE GENOMIC DNA]</scope>
    <source>
        <strain evidence="2 3">GYP-15</strain>
    </source>
</reference>
<gene>
    <name evidence="2" type="ORF">FLL45_09305</name>
</gene>
<proteinExistence type="predicted"/>
<name>A0A545TD28_9GAMM</name>
<dbReference type="Pfam" id="PF26379">
    <property type="entry name" value="FimL_2nd"/>
    <property type="match status" value="1"/>
</dbReference>
<evidence type="ECO:0000259" key="1">
    <source>
        <dbReference type="Pfam" id="PF26379"/>
    </source>
</evidence>
<evidence type="ECO:0000313" key="3">
    <source>
        <dbReference type="Proteomes" id="UP000317839"/>
    </source>
</evidence>
<dbReference type="OrthoDB" id="9803176at2"/>
<protein>
    <recommendedName>
        <fullName evidence="1">Scaffold protein FimL second domain-containing protein</fullName>
    </recommendedName>
</protein>
<dbReference type="AlphaFoldDB" id="A0A545TD28"/>
<dbReference type="Proteomes" id="UP000317839">
    <property type="component" value="Unassembled WGS sequence"/>
</dbReference>
<evidence type="ECO:0000313" key="2">
    <source>
        <dbReference type="EMBL" id="TQV75124.1"/>
    </source>
</evidence>
<accession>A0A545TD28</accession>
<keyword evidence="3" id="KW-1185">Reference proteome</keyword>
<dbReference type="RefSeq" id="WP_142941741.1">
    <property type="nucleotide sequence ID" value="NZ_VIKR01000002.1"/>
</dbReference>